<evidence type="ECO:0000313" key="6">
    <source>
        <dbReference type="Proteomes" id="UP000199695"/>
    </source>
</evidence>
<evidence type="ECO:0000256" key="3">
    <source>
        <dbReference type="ARBA" id="ARBA00022840"/>
    </source>
</evidence>
<dbReference type="STRING" id="1173111.SAMN05444955_1183"/>
<dbReference type="AlphaFoldDB" id="A0A1H8IK32"/>
<sequence length="120" mass="13614">MEEAEQLADQIAILHEGKIVAEGTPTQLKKLLPRGHIELKFRHEQDVHRAHDILGGDYVNLHREHHMLKVTTDGSIKQLTAILNRLEHAGIPVDECLQKQPTLEDVFLTIIGENYERADA</sequence>
<keyword evidence="6" id="KW-1185">Reference proteome</keyword>
<protein>
    <submittedName>
        <fullName evidence="5">ABC-2 type transport system ATP-binding protein</fullName>
    </submittedName>
</protein>
<keyword evidence="3 5" id="KW-0067">ATP-binding</keyword>
<accession>A0A1H8IK32</accession>
<dbReference type="PANTHER" id="PTHR43582">
    <property type="entry name" value="LINEARMYCIN RESISTANCE ATP-BINDING PROTEIN LNRL"/>
    <property type="match status" value="1"/>
</dbReference>
<dbReference type="Proteomes" id="UP000199695">
    <property type="component" value="Unassembled WGS sequence"/>
</dbReference>
<proteinExistence type="predicted"/>
<feature type="domain" description="Daunorubicin resistance ATP-binding protein DrrA1/2-like C-terminal" evidence="4">
    <location>
        <begin position="23"/>
        <end position="109"/>
    </location>
</feature>
<evidence type="ECO:0000256" key="2">
    <source>
        <dbReference type="ARBA" id="ARBA00022741"/>
    </source>
</evidence>
<evidence type="ECO:0000256" key="1">
    <source>
        <dbReference type="ARBA" id="ARBA00022448"/>
    </source>
</evidence>
<reference evidence="5 6" key="1">
    <citation type="submission" date="2016-10" db="EMBL/GenBank/DDBJ databases">
        <authorList>
            <person name="de Groot N.N."/>
        </authorList>
    </citation>
    <scope>NUCLEOTIDE SEQUENCE [LARGE SCALE GENOMIC DNA]</scope>
    <source>
        <strain evidence="5 6">DSM 46701</strain>
    </source>
</reference>
<name>A0A1H8IK32_9BACL</name>
<gene>
    <name evidence="5" type="ORF">SAMN05444955_1183</name>
</gene>
<keyword evidence="2" id="KW-0547">Nucleotide-binding</keyword>
<organism evidence="5 6">
    <name type="scientific">Lihuaxuella thermophila</name>
    <dbReference type="NCBI Taxonomy" id="1173111"/>
    <lineage>
        <taxon>Bacteria</taxon>
        <taxon>Bacillati</taxon>
        <taxon>Bacillota</taxon>
        <taxon>Bacilli</taxon>
        <taxon>Bacillales</taxon>
        <taxon>Thermoactinomycetaceae</taxon>
        <taxon>Lihuaxuella</taxon>
    </lineage>
</organism>
<evidence type="ECO:0000259" key="4">
    <source>
        <dbReference type="Pfam" id="PF13732"/>
    </source>
</evidence>
<dbReference type="EMBL" id="FOCQ01000018">
    <property type="protein sequence ID" value="SEN68662.1"/>
    <property type="molecule type" value="Genomic_DNA"/>
</dbReference>
<dbReference type="PANTHER" id="PTHR43582:SF2">
    <property type="entry name" value="LINEARMYCIN RESISTANCE ATP-BINDING PROTEIN LNRL"/>
    <property type="match status" value="1"/>
</dbReference>
<evidence type="ECO:0000313" key="5">
    <source>
        <dbReference type="EMBL" id="SEN68662.1"/>
    </source>
</evidence>
<dbReference type="GO" id="GO:0005524">
    <property type="term" value="F:ATP binding"/>
    <property type="evidence" value="ECO:0007669"/>
    <property type="project" value="UniProtKB-KW"/>
</dbReference>
<dbReference type="InterPro" id="IPR025302">
    <property type="entry name" value="DrrA1/2-like_C"/>
</dbReference>
<keyword evidence="1" id="KW-0813">Transport</keyword>
<dbReference type="Pfam" id="PF13732">
    <property type="entry name" value="DrrA1-3_C"/>
    <property type="match status" value="1"/>
</dbReference>